<dbReference type="AlphaFoldDB" id="A0A2I2GME1"/>
<evidence type="ECO:0000256" key="1">
    <source>
        <dbReference type="ARBA" id="ARBA00023002"/>
    </source>
</evidence>
<dbReference type="OrthoDB" id="542013at2759"/>
<accession>A0A2I2GME1</accession>
<name>A0A2I2GME1_9EURO</name>
<gene>
    <name evidence="2" type="ORF">P170DRAFT_397047</name>
</gene>
<dbReference type="InterPro" id="IPR036291">
    <property type="entry name" value="NAD(P)-bd_dom_sf"/>
</dbReference>
<reference evidence="2 3" key="1">
    <citation type="submission" date="2016-12" db="EMBL/GenBank/DDBJ databases">
        <title>The genomes of Aspergillus section Nigri reveals drivers in fungal speciation.</title>
        <authorList>
            <consortium name="DOE Joint Genome Institute"/>
            <person name="Vesth T.C."/>
            <person name="Nybo J."/>
            <person name="Theobald S."/>
            <person name="Brandl J."/>
            <person name="Frisvad J.C."/>
            <person name="Nielsen K.F."/>
            <person name="Lyhne E.K."/>
            <person name="Kogle M.E."/>
            <person name="Kuo A."/>
            <person name="Riley R."/>
            <person name="Clum A."/>
            <person name="Nolan M."/>
            <person name="Lipzen A."/>
            <person name="Salamov A."/>
            <person name="Henrissat B."/>
            <person name="Wiebenga A."/>
            <person name="De Vries R.P."/>
            <person name="Grigoriev I.V."/>
            <person name="Mortensen U.H."/>
            <person name="Andersen M.R."/>
            <person name="Baker S.E."/>
        </authorList>
    </citation>
    <scope>NUCLEOTIDE SEQUENCE [LARGE SCALE GENOMIC DNA]</scope>
    <source>
        <strain evidence="2 3">IBT 23096</strain>
    </source>
</reference>
<dbReference type="PANTHER" id="PTHR43157:SF35">
    <property type="entry name" value="DEHYDROGENASE_REDUCTASE FAMILY PROTEIN, PUTATIVE-RELATED"/>
    <property type="match status" value="1"/>
</dbReference>
<evidence type="ECO:0000313" key="3">
    <source>
        <dbReference type="Proteomes" id="UP000234275"/>
    </source>
</evidence>
<dbReference type="SUPFAM" id="SSF51735">
    <property type="entry name" value="NAD(P)-binding Rossmann-fold domains"/>
    <property type="match status" value="1"/>
</dbReference>
<protein>
    <submittedName>
        <fullName evidence="2">Putative short-chain dehydrogenase</fullName>
    </submittedName>
</protein>
<dbReference type="RefSeq" id="XP_024709345.1">
    <property type="nucleotide sequence ID" value="XM_024846154.1"/>
</dbReference>
<dbReference type="PANTHER" id="PTHR43157">
    <property type="entry name" value="PHOSPHATIDYLINOSITOL-GLYCAN BIOSYNTHESIS CLASS F PROTEIN-RELATED"/>
    <property type="match status" value="1"/>
</dbReference>
<dbReference type="STRING" id="1392250.A0A2I2GME1"/>
<dbReference type="VEuPathDB" id="FungiDB:P170DRAFT_397047"/>
<proteinExistence type="predicted"/>
<dbReference type="Proteomes" id="UP000234275">
    <property type="component" value="Unassembled WGS sequence"/>
</dbReference>
<dbReference type="EMBL" id="MSFO01000001">
    <property type="protein sequence ID" value="PLB54043.1"/>
    <property type="molecule type" value="Genomic_DNA"/>
</dbReference>
<dbReference type="Pfam" id="PF00106">
    <property type="entry name" value="adh_short"/>
    <property type="match status" value="1"/>
</dbReference>
<dbReference type="InterPro" id="IPR002347">
    <property type="entry name" value="SDR_fam"/>
</dbReference>
<keyword evidence="3" id="KW-1185">Reference proteome</keyword>
<comment type="caution">
    <text evidence="2">The sequence shown here is derived from an EMBL/GenBank/DDBJ whole genome shotgun (WGS) entry which is preliminary data.</text>
</comment>
<keyword evidence="1" id="KW-0560">Oxidoreductase</keyword>
<dbReference type="GO" id="GO:0016491">
    <property type="term" value="F:oxidoreductase activity"/>
    <property type="evidence" value="ECO:0007669"/>
    <property type="project" value="UniProtKB-KW"/>
</dbReference>
<dbReference type="GeneID" id="36553853"/>
<evidence type="ECO:0000313" key="2">
    <source>
        <dbReference type="EMBL" id="PLB54043.1"/>
    </source>
</evidence>
<dbReference type="Gene3D" id="3.40.50.720">
    <property type="entry name" value="NAD(P)-binding Rossmann-like Domain"/>
    <property type="match status" value="1"/>
</dbReference>
<sequence length="326" mass="36117">MRQPKIPPTPSGTSVAGKTVLITGANTGIGFESARQFLLLQASRVIITARDASKGKAAVESLRQDPEVIRTNPSAMIETLLLDLDDYQSGVSFTRTVRERVSELDILLFNGGMNIMEYQTSKTGHERVMQVNCYTHFLIALELLPLLQATATKRGTPSRLTFVGSSTQFYHSLAKAPIGSSDSALEYWDDGSRFHSMHRYMDSKLVVNAFVRHLATVVPSSEVVINNFCPGMVVTDLNKHLPSWLKPLHSAVQWFLARSLQDAGRTAIHATAVTGEETHGEFLDSNRIKAGPPFLAEKKGEELIAKLWSEMLEEVKREDPDFKAVF</sequence>
<dbReference type="PRINTS" id="PR00081">
    <property type="entry name" value="GDHRDH"/>
</dbReference>
<organism evidence="2 3">
    <name type="scientific">Aspergillus steynii IBT 23096</name>
    <dbReference type="NCBI Taxonomy" id="1392250"/>
    <lineage>
        <taxon>Eukaryota</taxon>
        <taxon>Fungi</taxon>
        <taxon>Dikarya</taxon>
        <taxon>Ascomycota</taxon>
        <taxon>Pezizomycotina</taxon>
        <taxon>Eurotiomycetes</taxon>
        <taxon>Eurotiomycetidae</taxon>
        <taxon>Eurotiales</taxon>
        <taxon>Aspergillaceae</taxon>
        <taxon>Aspergillus</taxon>
        <taxon>Aspergillus subgen. Circumdati</taxon>
    </lineage>
</organism>